<dbReference type="InterPro" id="IPR036287">
    <property type="entry name" value="Rv1873-like_sf"/>
</dbReference>
<dbReference type="EMBL" id="FRBD01000003">
    <property type="protein sequence ID" value="SHK45223.1"/>
    <property type="molecule type" value="Genomic_DNA"/>
</dbReference>
<gene>
    <name evidence="1" type="ORF">SAMN05216463_103237</name>
</gene>
<proteinExistence type="predicted"/>
<dbReference type="SUPFAM" id="SSF140736">
    <property type="entry name" value="Rv1873-like"/>
    <property type="match status" value="1"/>
</dbReference>
<dbReference type="AlphaFoldDB" id="A0A1M6SKK3"/>
<dbReference type="InterPro" id="IPR014937">
    <property type="entry name" value="DUF1810"/>
</dbReference>
<organism evidence="1 2">
    <name type="scientific">Xylanibacter ruminicola</name>
    <name type="common">Prevotella ruminicola</name>
    <dbReference type="NCBI Taxonomy" id="839"/>
    <lineage>
        <taxon>Bacteria</taxon>
        <taxon>Pseudomonadati</taxon>
        <taxon>Bacteroidota</taxon>
        <taxon>Bacteroidia</taxon>
        <taxon>Bacteroidales</taxon>
        <taxon>Prevotellaceae</taxon>
        <taxon>Xylanibacter</taxon>
    </lineage>
</organism>
<reference evidence="1 2" key="1">
    <citation type="submission" date="2016-11" db="EMBL/GenBank/DDBJ databases">
        <authorList>
            <person name="Jaros S."/>
            <person name="Januszkiewicz K."/>
            <person name="Wedrychowicz H."/>
        </authorList>
    </citation>
    <scope>NUCLEOTIDE SEQUENCE [LARGE SCALE GENOMIC DNA]</scope>
    <source>
        <strain evidence="1 2">KHT3</strain>
    </source>
</reference>
<sequence>MEIQITAIKFETVNGKKTGKSFSFKADPKKLAVFKTEATLKKKIREYVAKSGIFKKEELDDVKFNMKDFLVEWKKQVEIVQAEELKKLEASPNNPDTRITPDVITRLAPNEVFVFGSNEQGLHYGGAAKAAHENFGAIMGQGNGLQGKSYAIPSMSGLGVMGEYVKEFCDFANANPEKRFLVTEIGCGIAGYSIGEVAPLFECCRDVENVTLPATFWDIIGEPSAKEYDLDRFLTAQAADYADALDDIRNGRKRGHWIWYIFPQQKGLGHSYNSEYYGLDGIDEARAYLAHPVLGKRLREISEALLAHEGQRDIDAIMGSSIDVLKLQTCMNLFNRVSPNDIFEKVLDAFF</sequence>
<evidence type="ECO:0000313" key="2">
    <source>
        <dbReference type="Proteomes" id="UP000184130"/>
    </source>
</evidence>
<name>A0A1M6SKK3_XYLRU</name>
<dbReference type="RefSeq" id="WP_081373064.1">
    <property type="nucleotide sequence ID" value="NZ_FRBD01000003.1"/>
</dbReference>
<dbReference type="Gene3D" id="1.25.40.380">
    <property type="entry name" value="Protein of unknown function DUF1810"/>
    <property type="match status" value="1"/>
</dbReference>
<dbReference type="Proteomes" id="UP000184130">
    <property type="component" value="Unassembled WGS sequence"/>
</dbReference>
<protein>
    <submittedName>
        <fullName evidence="1">Uncharacterized protein, DUF1810 family</fullName>
    </submittedName>
</protein>
<dbReference type="Pfam" id="PF08837">
    <property type="entry name" value="DUF1810"/>
    <property type="match status" value="1"/>
</dbReference>
<accession>A0A1M6SKK3</accession>
<evidence type="ECO:0000313" key="1">
    <source>
        <dbReference type="EMBL" id="SHK45223.1"/>
    </source>
</evidence>